<dbReference type="Proteomes" id="UP000276133">
    <property type="component" value="Unassembled WGS sequence"/>
</dbReference>
<keyword evidence="2" id="KW-1185">Reference proteome</keyword>
<reference evidence="1 2" key="1">
    <citation type="journal article" date="2018" name="Sci. Rep.">
        <title>Genomic signatures of local adaptation to the degree of environmental predictability in rotifers.</title>
        <authorList>
            <person name="Franch-Gras L."/>
            <person name="Hahn C."/>
            <person name="Garcia-Roger E.M."/>
            <person name="Carmona M.J."/>
            <person name="Serra M."/>
            <person name="Gomez A."/>
        </authorList>
    </citation>
    <scope>NUCLEOTIDE SEQUENCE [LARGE SCALE GENOMIC DNA]</scope>
    <source>
        <strain evidence="1">HYR1</strain>
    </source>
</reference>
<comment type="caution">
    <text evidence="1">The sequence shown here is derived from an EMBL/GenBank/DDBJ whole genome shotgun (WGS) entry which is preliminary data.</text>
</comment>
<evidence type="ECO:0000313" key="2">
    <source>
        <dbReference type="Proteomes" id="UP000276133"/>
    </source>
</evidence>
<dbReference type="EMBL" id="REGN01012005">
    <property type="protein sequence ID" value="RMZ96634.1"/>
    <property type="molecule type" value="Genomic_DNA"/>
</dbReference>
<evidence type="ECO:0000313" key="1">
    <source>
        <dbReference type="EMBL" id="RMZ96634.1"/>
    </source>
</evidence>
<sequence>MKFFNEYFETLPCHDKKSNINKNTLKRSIHTNNYFLIQKILQNESQNIRISVENKKKGIFSFLKYLNVFTYCNRKAGVWNMDEIVFVACTKAVSQY</sequence>
<dbReference type="AlphaFoldDB" id="A0A3M7PD37"/>
<proteinExistence type="predicted"/>
<name>A0A3M7PD37_BRAPC</name>
<accession>A0A3M7PD37</accession>
<gene>
    <name evidence="1" type="ORF">BpHYR1_046916</name>
</gene>
<protein>
    <submittedName>
        <fullName evidence="1">Uncharacterized protein</fullName>
    </submittedName>
</protein>
<organism evidence="1 2">
    <name type="scientific">Brachionus plicatilis</name>
    <name type="common">Marine rotifer</name>
    <name type="synonym">Brachionus muelleri</name>
    <dbReference type="NCBI Taxonomy" id="10195"/>
    <lineage>
        <taxon>Eukaryota</taxon>
        <taxon>Metazoa</taxon>
        <taxon>Spiralia</taxon>
        <taxon>Gnathifera</taxon>
        <taxon>Rotifera</taxon>
        <taxon>Eurotatoria</taxon>
        <taxon>Monogononta</taxon>
        <taxon>Pseudotrocha</taxon>
        <taxon>Ploima</taxon>
        <taxon>Brachionidae</taxon>
        <taxon>Brachionus</taxon>
    </lineage>
</organism>